<sequence length="91" mass="9626">MGFVFVLPGGFVAMRLFPDLLVMVVRGGDGVCVWVVAMRFGGWFLSPFSAVVADKMGCGEFGSTGVGMVVVGLGLPVWVWGLWVVAVVEEA</sequence>
<gene>
    <name evidence="2" type="ORF">FSB_LOCUS18478</name>
</gene>
<evidence type="ECO:0000256" key="1">
    <source>
        <dbReference type="SAM" id="Phobius"/>
    </source>
</evidence>
<evidence type="ECO:0000313" key="2">
    <source>
        <dbReference type="EMBL" id="SPC90596.1"/>
    </source>
</evidence>
<organism evidence="2">
    <name type="scientific">Fagus sylvatica</name>
    <name type="common">Beechnut</name>
    <dbReference type="NCBI Taxonomy" id="28930"/>
    <lineage>
        <taxon>Eukaryota</taxon>
        <taxon>Viridiplantae</taxon>
        <taxon>Streptophyta</taxon>
        <taxon>Embryophyta</taxon>
        <taxon>Tracheophyta</taxon>
        <taxon>Spermatophyta</taxon>
        <taxon>Magnoliopsida</taxon>
        <taxon>eudicotyledons</taxon>
        <taxon>Gunneridae</taxon>
        <taxon>Pentapetalae</taxon>
        <taxon>rosids</taxon>
        <taxon>fabids</taxon>
        <taxon>Fagales</taxon>
        <taxon>Fagaceae</taxon>
        <taxon>Fagus</taxon>
    </lineage>
</organism>
<accession>A0A2N9FIF4</accession>
<dbReference type="AlphaFoldDB" id="A0A2N9FIF4"/>
<proteinExistence type="predicted"/>
<keyword evidence="1" id="KW-0812">Transmembrane</keyword>
<keyword evidence="1" id="KW-1133">Transmembrane helix</keyword>
<reference evidence="2" key="1">
    <citation type="submission" date="2018-02" db="EMBL/GenBank/DDBJ databases">
        <authorList>
            <person name="Cohen D.B."/>
            <person name="Kent A.D."/>
        </authorList>
    </citation>
    <scope>NUCLEOTIDE SEQUENCE</scope>
</reference>
<feature type="transmembrane region" description="Helical" evidence="1">
    <location>
        <begin position="65"/>
        <end position="88"/>
    </location>
</feature>
<dbReference type="EMBL" id="OIVN01001160">
    <property type="protein sequence ID" value="SPC90596.1"/>
    <property type="molecule type" value="Genomic_DNA"/>
</dbReference>
<name>A0A2N9FIF4_FAGSY</name>
<keyword evidence="1" id="KW-0472">Membrane</keyword>
<feature type="transmembrane region" description="Helical" evidence="1">
    <location>
        <begin position="32"/>
        <end position="53"/>
    </location>
</feature>
<protein>
    <submittedName>
        <fullName evidence="2">Uncharacterized protein</fullName>
    </submittedName>
</protein>